<evidence type="ECO:0000313" key="4">
    <source>
        <dbReference type="EMBL" id="MBD9355188.1"/>
    </source>
</evidence>
<comment type="caution">
    <text evidence="4">The sequence shown here is derived from an EMBL/GenBank/DDBJ whole genome shotgun (WGS) entry which is preliminary data.</text>
</comment>
<name>A0ABR9CWE3_9GAMM</name>
<feature type="repeat" description="ANK" evidence="3">
    <location>
        <begin position="35"/>
        <end position="67"/>
    </location>
</feature>
<dbReference type="Pfam" id="PF12796">
    <property type="entry name" value="Ank_2"/>
    <property type="match status" value="1"/>
</dbReference>
<feature type="repeat" description="ANK" evidence="3">
    <location>
        <begin position="73"/>
        <end position="105"/>
    </location>
</feature>
<evidence type="ECO:0000256" key="1">
    <source>
        <dbReference type="ARBA" id="ARBA00022737"/>
    </source>
</evidence>
<dbReference type="PANTHER" id="PTHR24124">
    <property type="entry name" value="ANKYRIN REPEAT FAMILY A"/>
    <property type="match status" value="1"/>
</dbReference>
<evidence type="ECO:0000313" key="5">
    <source>
        <dbReference type="Proteomes" id="UP000652176"/>
    </source>
</evidence>
<dbReference type="PROSITE" id="PS50297">
    <property type="entry name" value="ANK_REP_REGION"/>
    <property type="match status" value="4"/>
</dbReference>
<dbReference type="Proteomes" id="UP000652176">
    <property type="component" value="Unassembled WGS sequence"/>
</dbReference>
<dbReference type="EMBL" id="JACXSS010000001">
    <property type="protein sequence ID" value="MBD9355188.1"/>
    <property type="molecule type" value="Genomic_DNA"/>
</dbReference>
<dbReference type="SMART" id="SM00248">
    <property type="entry name" value="ANK"/>
    <property type="match status" value="4"/>
</dbReference>
<dbReference type="SUPFAM" id="SSF48403">
    <property type="entry name" value="Ankyrin repeat"/>
    <property type="match status" value="1"/>
</dbReference>
<accession>A0ABR9CWE3</accession>
<dbReference type="InterPro" id="IPR002110">
    <property type="entry name" value="Ankyrin_rpt"/>
</dbReference>
<gene>
    <name evidence="4" type="ORF">IE877_04735</name>
</gene>
<feature type="repeat" description="ANK" evidence="3">
    <location>
        <begin position="106"/>
        <end position="138"/>
    </location>
</feature>
<evidence type="ECO:0000256" key="3">
    <source>
        <dbReference type="PROSITE-ProRule" id="PRU00023"/>
    </source>
</evidence>
<evidence type="ECO:0000256" key="2">
    <source>
        <dbReference type="ARBA" id="ARBA00023043"/>
    </source>
</evidence>
<dbReference type="Gene3D" id="1.25.40.20">
    <property type="entry name" value="Ankyrin repeat-containing domain"/>
    <property type="match status" value="2"/>
</dbReference>
<dbReference type="PANTHER" id="PTHR24124:SF14">
    <property type="entry name" value="CHROMOSOME UNDETERMINED SCAFFOLD_25, WHOLE GENOME SHOTGUN SEQUENCE"/>
    <property type="match status" value="1"/>
</dbReference>
<keyword evidence="2 3" id="KW-0040">ANK repeat</keyword>
<feature type="repeat" description="ANK" evidence="3">
    <location>
        <begin position="139"/>
        <end position="172"/>
    </location>
</feature>
<dbReference type="Pfam" id="PF00023">
    <property type="entry name" value="Ank"/>
    <property type="match status" value="1"/>
</dbReference>
<sequence>MSDLARLLIDSIQNFDVQKTSQLLSDAASPNLKISGKSALYWACITENIEAVKLLIQHGAAIDLINFDDSDENIGTALLMACYIGNKPIVEFLLSSGANPNSKDQVGQTPIMASAKGGHLEIVRDLVVAGARVDSKDINGMTALHWACTGGDFEDICTYLVSKGLNVYEQNNNGETAKDYCKLLKRSRTLLCLWNE</sequence>
<reference evidence="4 5" key="1">
    <citation type="submission" date="2020-09" db="EMBL/GenBank/DDBJ databases">
        <title>Methylomonas albis sp. nov. and Methylomonas fluvii sp. nov.: Two cold-adapted methanotrophs from the River Elbe and an amended description of Methylovulum psychrotolerans strain Eb1.</title>
        <authorList>
            <person name="Bussmann I.K."/>
            <person name="Klings K.-W."/>
            <person name="Warnstedt J."/>
            <person name="Hoppert M."/>
            <person name="Saborowski A."/>
            <person name="Horn F."/>
            <person name="Liebner S."/>
        </authorList>
    </citation>
    <scope>NUCLEOTIDE SEQUENCE [LARGE SCALE GENOMIC DNA]</scope>
    <source>
        <strain evidence="4 5">EbA</strain>
    </source>
</reference>
<dbReference type="RefSeq" id="WP_192373586.1">
    <property type="nucleotide sequence ID" value="NZ_JACXSS010000001.1"/>
</dbReference>
<organism evidence="4 5">
    <name type="scientific">Methylomonas albis</name>
    <dbReference type="NCBI Taxonomy" id="1854563"/>
    <lineage>
        <taxon>Bacteria</taxon>
        <taxon>Pseudomonadati</taxon>
        <taxon>Pseudomonadota</taxon>
        <taxon>Gammaproteobacteria</taxon>
        <taxon>Methylococcales</taxon>
        <taxon>Methylococcaceae</taxon>
        <taxon>Methylomonas</taxon>
    </lineage>
</organism>
<protein>
    <submittedName>
        <fullName evidence="4">Ankyrin repeat domain-containing protein</fullName>
    </submittedName>
</protein>
<dbReference type="InterPro" id="IPR036770">
    <property type="entry name" value="Ankyrin_rpt-contain_sf"/>
</dbReference>
<proteinExistence type="predicted"/>
<keyword evidence="5" id="KW-1185">Reference proteome</keyword>
<dbReference type="PROSITE" id="PS50088">
    <property type="entry name" value="ANK_REPEAT"/>
    <property type="match status" value="4"/>
</dbReference>
<keyword evidence="1" id="KW-0677">Repeat</keyword>